<proteinExistence type="predicted"/>
<dbReference type="EMBL" id="QUNO01000017">
    <property type="protein sequence ID" value="REH35720.1"/>
    <property type="molecule type" value="Genomic_DNA"/>
</dbReference>
<organism evidence="1 2">
    <name type="scientific">Kutzneria buriramensis</name>
    <dbReference type="NCBI Taxonomy" id="1045776"/>
    <lineage>
        <taxon>Bacteria</taxon>
        <taxon>Bacillati</taxon>
        <taxon>Actinomycetota</taxon>
        <taxon>Actinomycetes</taxon>
        <taxon>Pseudonocardiales</taxon>
        <taxon>Pseudonocardiaceae</taxon>
        <taxon>Kutzneria</taxon>
    </lineage>
</organism>
<comment type="caution">
    <text evidence="1">The sequence shown here is derived from an EMBL/GenBank/DDBJ whole genome shotgun (WGS) entry which is preliminary data.</text>
</comment>
<evidence type="ECO:0000313" key="2">
    <source>
        <dbReference type="Proteomes" id="UP000256269"/>
    </source>
</evidence>
<protein>
    <submittedName>
        <fullName evidence="1">Uncharacterized protein</fullName>
    </submittedName>
</protein>
<evidence type="ECO:0000313" key="1">
    <source>
        <dbReference type="EMBL" id="REH35720.1"/>
    </source>
</evidence>
<gene>
    <name evidence="1" type="ORF">BCF44_117108</name>
</gene>
<name>A0A3E0H103_9PSEU</name>
<sequence length="45" mass="5016">MFDCHKLTNRIGAVLVDAAFHGRPVDRQGCQLLDQAHDLLNQAAR</sequence>
<accession>A0A3E0H103</accession>
<keyword evidence="2" id="KW-1185">Reference proteome</keyword>
<reference evidence="1 2" key="1">
    <citation type="submission" date="2018-08" db="EMBL/GenBank/DDBJ databases">
        <title>Genomic Encyclopedia of Archaeal and Bacterial Type Strains, Phase II (KMG-II): from individual species to whole genera.</title>
        <authorList>
            <person name="Goeker M."/>
        </authorList>
    </citation>
    <scope>NUCLEOTIDE SEQUENCE [LARGE SCALE GENOMIC DNA]</scope>
    <source>
        <strain evidence="1 2">DSM 45791</strain>
    </source>
</reference>
<dbReference type="AlphaFoldDB" id="A0A3E0H103"/>
<dbReference type="Proteomes" id="UP000256269">
    <property type="component" value="Unassembled WGS sequence"/>
</dbReference>
<dbReference type="RefSeq" id="WP_170218007.1">
    <property type="nucleotide sequence ID" value="NZ_CP144375.1"/>
</dbReference>